<reference evidence="1" key="2">
    <citation type="submission" date="2015-06" db="UniProtKB">
        <authorList>
            <consortium name="EnsemblMetazoa"/>
        </authorList>
    </citation>
    <scope>IDENTIFICATION</scope>
</reference>
<organism evidence="1 2">
    <name type="scientific">Megaselia scalaris</name>
    <name type="common">Humpbacked fly</name>
    <name type="synonym">Phora scalaris</name>
    <dbReference type="NCBI Taxonomy" id="36166"/>
    <lineage>
        <taxon>Eukaryota</taxon>
        <taxon>Metazoa</taxon>
        <taxon>Ecdysozoa</taxon>
        <taxon>Arthropoda</taxon>
        <taxon>Hexapoda</taxon>
        <taxon>Insecta</taxon>
        <taxon>Pterygota</taxon>
        <taxon>Neoptera</taxon>
        <taxon>Endopterygota</taxon>
        <taxon>Diptera</taxon>
        <taxon>Brachycera</taxon>
        <taxon>Muscomorpha</taxon>
        <taxon>Platypezoidea</taxon>
        <taxon>Phoridae</taxon>
        <taxon>Megaseliini</taxon>
        <taxon>Megaselia</taxon>
    </lineage>
</organism>
<dbReference type="EMBL" id="CAQQ02393652">
    <property type="status" value="NOT_ANNOTATED_CDS"/>
    <property type="molecule type" value="Genomic_DNA"/>
</dbReference>
<evidence type="ECO:0000313" key="1">
    <source>
        <dbReference type="EnsemblMetazoa" id="MESCA004485-PA"/>
    </source>
</evidence>
<dbReference type="Proteomes" id="UP000015102">
    <property type="component" value="Unassembled WGS sequence"/>
</dbReference>
<protein>
    <submittedName>
        <fullName evidence="1">Uncharacterized protein</fullName>
    </submittedName>
</protein>
<reference evidence="2" key="1">
    <citation type="submission" date="2013-02" db="EMBL/GenBank/DDBJ databases">
        <authorList>
            <person name="Hughes D."/>
        </authorList>
    </citation>
    <scope>NUCLEOTIDE SEQUENCE</scope>
    <source>
        <strain>Durham</strain>
        <strain evidence="2">NC isolate 2 -- Noor lab</strain>
    </source>
</reference>
<evidence type="ECO:0000313" key="2">
    <source>
        <dbReference type="Proteomes" id="UP000015102"/>
    </source>
</evidence>
<accession>T1GLS2</accession>
<sequence length="20" mass="2446">MELRKLWWISISRTISLVTI</sequence>
<name>T1GLS2_MEGSC</name>
<dbReference type="HOGENOM" id="CLU_3428613_0_0_1"/>
<proteinExistence type="predicted"/>
<keyword evidence="2" id="KW-1185">Reference proteome</keyword>
<dbReference type="EnsemblMetazoa" id="MESCA004485-RA">
    <property type="protein sequence ID" value="MESCA004485-PA"/>
    <property type="gene ID" value="MESCA004485"/>
</dbReference>
<dbReference type="AlphaFoldDB" id="T1GLS2"/>